<dbReference type="InterPro" id="IPR012338">
    <property type="entry name" value="Beta-lactam/transpept-like"/>
</dbReference>
<dbReference type="SUPFAM" id="SSF56601">
    <property type="entry name" value="beta-lactamase/transpeptidase-like"/>
    <property type="match status" value="1"/>
</dbReference>
<evidence type="ECO:0000313" key="4">
    <source>
        <dbReference type="EMBL" id="PRQ01024.1"/>
    </source>
</evidence>
<dbReference type="Pfam" id="PF00144">
    <property type="entry name" value="Beta-lactamase"/>
    <property type="match status" value="1"/>
</dbReference>
<comment type="caution">
    <text evidence="4">The sequence shown here is derived from an EMBL/GenBank/DDBJ whole genome shotgun (WGS) entry which is preliminary data.</text>
</comment>
<dbReference type="AlphaFoldDB" id="A0A2S9Y7E9"/>
<gene>
    <name evidence="4" type="ORF">ENSA5_27060</name>
</gene>
<dbReference type="Proteomes" id="UP000237968">
    <property type="component" value="Unassembled WGS sequence"/>
</dbReference>
<reference evidence="4 5" key="1">
    <citation type="submission" date="2018-03" db="EMBL/GenBank/DDBJ databases">
        <title>Draft Genome Sequences of the Obligatory Marine Myxobacteria Enhygromyxa salina SWB005.</title>
        <authorList>
            <person name="Poehlein A."/>
            <person name="Moghaddam J.A."/>
            <person name="Harms H."/>
            <person name="Alanjari M."/>
            <person name="Koenig G.M."/>
            <person name="Daniel R."/>
            <person name="Schaeberle T.F."/>
        </authorList>
    </citation>
    <scope>NUCLEOTIDE SEQUENCE [LARGE SCALE GENOMIC DNA]</scope>
    <source>
        <strain evidence="4 5">SWB005</strain>
    </source>
</reference>
<dbReference type="PANTHER" id="PTHR43283">
    <property type="entry name" value="BETA-LACTAMASE-RELATED"/>
    <property type="match status" value="1"/>
</dbReference>
<feature type="compositionally biased region" description="Polar residues" evidence="1">
    <location>
        <begin position="127"/>
        <end position="138"/>
    </location>
</feature>
<accession>A0A2S9Y7E9</accession>
<evidence type="ECO:0000256" key="2">
    <source>
        <dbReference type="SAM" id="Phobius"/>
    </source>
</evidence>
<protein>
    <submittedName>
        <fullName evidence="4">Beta-lactamase</fullName>
    </submittedName>
</protein>
<keyword evidence="2" id="KW-1133">Transmembrane helix</keyword>
<dbReference type="EMBL" id="PVNK01000136">
    <property type="protein sequence ID" value="PRQ01024.1"/>
    <property type="molecule type" value="Genomic_DNA"/>
</dbReference>
<feature type="transmembrane region" description="Helical" evidence="2">
    <location>
        <begin position="34"/>
        <end position="55"/>
    </location>
</feature>
<sequence>MVRWLRCYAARVNETEGVAARPGRKRKRKRKRRPALYVSLGALGLGVIAFGTYAVRVMLPRATGYAAKIGCSAAFVSGRAPEQILAEELASVSFVGVEFDASAQRVEASVLGLARQEARRRRDAGCTLSTSAGATQTEAWAAERRPVRAPLDPGPQPPWPLGDGDDPRPDPPGLDRAALNTALDRAFAEPDPEASRRTRAVLVAHDGRLVAERYAEGFDADTALPGWSMAKSVTNALFGLLVARGELELDAPAPVPEWREDPDDPRAAITSSQLLRMSSGLAFDEQYGPFGAGSDMLFVDESCAALAIDQPLIAEPGTRYAYSSGTANIVARIIRDRFDDPSAQLAFFARELFEPLGIRSAVLELDPSGTFVGSSFALMSARDWARLGQLYLDDGVFDGRRILPEGWVAYSRTPAPAAPRGEYGALFQTNLGAAEDPDDRRLPSVPTDAFEMVGYEGQSVLIVPSRRAVIVRLGLTRAPASWNTDAFAAQVLASLPGTP</sequence>
<dbReference type="PANTHER" id="PTHR43283:SF7">
    <property type="entry name" value="BETA-LACTAMASE-RELATED DOMAIN-CONTAINING PROTEIN"/>
    <property type="match status" value="1"/>
</dbReference>
<proteinExistence type="predicted"/>
<keyword evidence="2" id="KW-0812">Transmembrane</keyword>
<evidence type="ECO:0000256" key="1">
    <source>
        <dbReference type="SAM" id="MobiDB-lite"/>
    </source>
</evidence>
<feature type="region of interest" description="Disordered" evidence="1">
    <location>
        <begin position="122"/>
        <end position="176"/>
    </location>
</feature>
<organism evidence="4 5">
    <name type="scientific">Enhygromyxa salina</name>
    <dbReference type="NCBI Taxonomy" id="215803"/>
    <lineage>
        <taxon>Bacteria</taxon>
        <taxon>Pseudomonadati</taxon>
        <taxon>Myxococcota</taxon>
        <taxon>Polyangia</taxon>
        <taxon>Nannocystales</taxon>
        <taxon>Nannocystaceae</taxon>
        <taxon>Enhygromyxa</taxon>
    </lineage>
</organism>
<dbReference type="InterPro" id="IPR050789">
    <property type="entry name" value="Diverse_Enzym_Activities"/>
</dbReference>
<keyword evidence="2" id="KW-0472">Membrane</keyword>
<keyword evidence="5" id="KW-1185">Reference proteome</keyword>
<evidence type="ECO:0000313" key="5">
    <source>
        <dbReference type="Proteomes" id="UP000237968"/>
    </source>
</evidence>
<feature type="domain" description="Beta-lactamase-related" evidence="3">
    <location>
        <begin position="184"/>
        <end position="473"/>
    </location>
</feature>
<evidence type="ECO:0000259" key="3">
    <source>
        <dbReference type="Pfam" id="PF00144"/>
    </source>
</evidence>
<dbReference type="InterPro" id="IPR001466">
    <property type="entry name" value="Beta-lactam-related"/>
</dbReference>
<name>A0A2S9Y7E9_9BACT</name>
<dbReference type="Gene3D" id="3.40.710.10">
    <property type="entry name" value="DD-peptidase/beta-lactamase superfamily"/>
    <property type="match status" value="1"/>
</dbReference>